<keyword evidence="9" id="KW-1185">Reference proteome</keyword>
<keyword evidence="4" id="KW-0812">Transmembrane</keyword>
<dbReference type="Gene3D" id="3.40.50.300">
    <property type="entry name" value="P-loop containing nucleotide triphosphate hydrolases"/>
    <property type="match status" value="1"/>
</dbReference>
<comment type="similarity">
    <text evidence="2">Belongs to the ABC transporter superfamily. ABCG family. Eye pigment precursor importer (TC 3.A.1.204) subfamily.</text>
</comment>
<dbReference type="EMBL" id="CAJPIZ010017602">
    <property type="protein sequence ID" value="CAG2116172.1"/>
    <property type="molecule type" value="Genomic_DNA"/>
</dbReference>
<sequence length="135" mass="14323">MGNVAPGQLLAIMGPSGAGKTTLLNALTGRNMGKMSVTGDVLINGRPVNGGTLASISSYIQQNDLFHPLLTVREHLMINATLRFGGTLTRITKNKLVQDLLIKLNLVKCSESRIGGQMVKGISGGEMKRLSFASE</sequence>
<protein>
    <recommendedName>
        <fullName evidence="7">ABC transporter domain-containing protein</fullName>
    </recommendedName>
</protein>
<dbReference type="Proteomes" id="UP000759131">
    <property type="component" value="Unassembled WGS sequence"/>
</dbReference>
<dbReference type="Pfam" id="PF00005">
    <property type="entry name" value="ABC_tran"/>
    <property type="match status" value="1"/>
</dbReference>
<keyword evidence="3" id="KW-0813">Transport</keyword>
<dbReference type="PANTHER" id="PTHR48041">
    <property type="entry name" value="ABC TRANSPORTER G FAMILY MEMBER 28"/>
    <property type="match status" value="1"/>
</dbReference>
<evidence type="ECO:0000313" key="9">
    <source>
        <dbReference type="Proteomes" id="UP000759131"/>
    </source>
</evidence>
<evidence type="ECO:0000256" key="5">
    <source>
        <dbReference type="ARBA" id="ARBA00022989"/>
    </source>
</evidence>
<organism evidence="8">
    <name type="scientific">Medioppia subpectinata</name>
    <dbReference type="NCBI Taxonomy" id="1979941"/>
    <lineage>
        <taxon>Eukaryota</taxon>
        <taxon>Metazoa</taxon>
        <taxon>Ecdysozoa</taxon>
        <taxon>Arthropoda</taxon>
        <taxon>Chelicerata</taxon>
        <taxon>Arachnida</taxon>
        <taxon>Acari</taxon>
        <taxon>Acariformes</taxon>
        <taxon>Sarcoptiformes</taxon>
        <taxon>Oribatida</taxon>
        <taxon>Brachypylina</taxon>
        <taxon>Oppioidea</taxon>
        <taxon>Oppiidae</taxon>
        <taxon>Medioppia</taxon>
    </lineage>
</organism>
<dbReference type="GO" id="GO:0005524">
    <property type="term" value="F:ATP binding"/>
    <property type="evidence" value="ECO:0007669"/>
    <property type="project" value="InterPro"/>
</dbReference>
<evidence type="ECO:0000256" key="3">
    <source>
        <dbReference type="ARBA" id="ARBA00022448"/>
    </source>
</evidence>
<dbReference type="OrthoDB" id="6716308at2759"/>
<dbReference type="InterPro" id="IPR003439">
    <property type="entry name" value="ABC_transporter-like_ATP-bd"/>
</dbReference>
<keyword evidence="5" id="KW-1133">Transmembrane helix</keyword>
<evidence type="ECO:0000256" key="6">
    <source>
        <dbReference type="ARBA" id="ARBA00023136"/>
    </source>
</evidence>
<evidence type="ECO:0000259" key="7">
    <source>
        <dbReference type="Pfam" id="PF00005"/>
    </source>
</evidence>
<proteinExistence type="inferred from homology"/>
<keyword evidence="6" id="KW-0472">Membrane</keyword>
<evidence type="ECO:0000256" key="1">
    <source>
        <dbReference type="ARBA" id="ARBA00004141"/>
    </source>
</evidence>
<accession>A0A7R9Q8S5</accession>
<dbReference type="InterPro" id="IPR027417">
    <property type="entry name" value="P-loop_NTPase"/>
</dbReference>
<dbReference type="PANTHER" id="PTHR48041:SF139">
    <property type="entry name" value="PROTEIN SCARLET"/>
    <property type="match status" value="1"/>
</dbReference>
<comment type="subcellular location">
    <subcellularLocation>
        <location evidence="1">Membrane</location>
        <topology evidence="1">Multi-pass membrane protein</topology>
    </subcellularLocation>
</comment>
<dbReference type="GO" id="GO:0005886">
    <property type="term" value="C:plasma membrane"/>
    <property type="evidence" value="ECO:0007669"/>
    <property type="project" value="TreeGrafter"/>
</dbReference>
<feature type="domain" description="ABC transporter" evidence="7">
    <location>
        <begin position="3"/>
        <end position="133"/>
    </location>
</feature>
<dbReference type="SUPFAM" id="SSF52540">
    <property type="entry name" value="P-loop containing nucleoside triphosphate hydrolases"/>
    <property type="match status" value="1"/>
</dbReference>
<dbReference type="EMBL" id="OC872177">
    <property type="protein sequence ID" value="CAD7635742.1"/>
    <property type="molecule type" value="Genomic_DNA"/>
</dbReference>
<dbReference type="GO" id="GO:0042626">
    <property type="term" value="F:ATPase-coupled transmembrane transporter activity"/>
    <property type="evidence" value="ECO:0007669"/>
    <property type="project" value="TreeGrafter"/>
</dbReference>
<reference evidence="8" key="1">
    <citation type="submission" date="2020-11" db="EMBL/GenBank/DDBJ databases">
        <authorList>
            <person name="Tran Van P."/>
        </authorList>
    </citation>
    <scope>NUCLEOTIDE SEQUENCE</scope>
</reference>
<dbReference type="GO" id="GO:0016887">
    <property type="term" value="F:ATP hydrolysis activity"/>
    <property type="evidence" value="ECO:0007669"/>
    <property type="project" value="InterPro"/>
</dbReference>
<gene>
    <name evidence="8" type="ORF">OSB1V03_LOCUS16133</name>
</gene>
<dbReference type="InterPro" id="IPR050352">
    <property type="entry name" value="ABCG_transporters"/>
</dbReference>
<evidence type="ECO:0000256" key="4">
    <source>
        <dbReference type="ARBA" id="ARBA00022692"/>
    </source>
</evidence>
<feature type="non-terminal residue" evidence="8">
    <location>
        <position position="135"/>
    </location>
</feature>
<evidence type="ECO:0000256" key="2">
    <source>
        <dbReference type="ARBA" id="ARBA00005814"/>
    </source>
</evidence>
<name>A0A7R9Q8S5_9ACAR</name>
<evidence type="ECO:0000313" key="8">
    <source>
        <dbReference type="EMBL" id="CAD7635742.1"/>
    </source>
</evidence>
<dbReference type="AlphaFoldDB" id="A0A7R9Q8S5"/>